<accession>A0A835VMD8</accession>
<gene>
    <name evidence="1" type="ORF">HXX76_016154</name>
</gene>
<dbReference type="NCBIfam" id="TIGR01571">
    <property type="entry name" value="A_thal_Cys_rich"/>
    <property type="match status" value="1"/>
</dbReference>
<dbReference type="PANTHER" id="PTHR15907">
    <property type="entry name" value="DUF614 FAMILY PROTEIN-RELATED"/>
    <property type="match status" value="1"/>
</dbReference>
<comment type="caution">
    <text evidence="1">The sequence shown here is derived from an EMBL/GenBank/DDBJ whole genome shotgun (WGS) entry which is preliminary data.</text>
</comment>
<dbReference type="InterPro" id="IPR006461">
    <property type="entry name" value="PLAC_motif_containing"/>
</dbReference>
<sequence length="176" mass="18856">MGHERYPDSQEGCIDFMIPKPAQKATKDAYQFAITLQCINAAEDGSKEWDHGVFNCLDNLPLCLAVMCCNCWGMCIGYRNMQYMTGDSCEVAFVNGMVAGSVCLGPCHYAVVRGNFRKKYGLKGSPCQDCMCGCCLGPCMLCSDTNQLMVSEGITVPFLNGLNAGGAGGAKVSPAK</sequence>
<keyword evidence="2" id="KW-1185">Reference proteome</keyword>
<name>A0A835VMD8_CHLIN</name>
<dbReference type="Pfam" id="PF04749">
    <property type="entry name" value="PLAC8"/>
    <property type="match status" value="1"/>
</dbReference>
<evidence type="ECO:0000313" key="2">
    <source>
        <dbReference type="Proteomes" id="UP000650467"/>
    </source>
</evidence>
<dbReference type="AlphaFoldDB" id="A0A835VMD8"/>
<dbReference type="OrthoDB" id="1045822at2759"/>
<protein>
    <submittedName>
        <fullName evidence="1">Uncharacterized protein</fullName>
    </submittedName>
</protein>
<proteinExistence type="predicted"/>
<reference evidence="1" key="1">
    <citation type="journal article" date="2020" name="bioRxiv">
        <title>Comparative genomics of Chlamydomonas.</title>
        <authorList>
            <person name="Craig R.J."/>
            <person name="Hasan A.R."/>
            <person name="Ness R.W."/>
            <person name="Keightley P.D."/>
        </authorList>
    </citation>
    <scope>NUCLEOTIDE SEQUENCE</scope>
    <source>
        <strain evidence="1">SAG 7.73</strain>
    </source>
</reference>
<organism evidence="1 2">
    <name type="scientific">Chlamydomonas incerta</name>
    <dbReference type="NCBI Taxonomy" id="51695"/>
    <lineage>
        <taxon>Eukaryota</taxon>
        <taxon>Viridiplantae</taxon>
        <taxon>Chlorophyta</taxon>
        <taxon>core chlorophytes</taxon>
        <taxon>Chlorophyceae</taxon>
        <taxon>CS clade</taxon>
        <taxon>Chlamydomonadales</taxon>
        <taxon>Chlamydomonadaceae</taxon>
        <taxon>Chlamydomonas</taxon>
    </lineage>
</organism>
<dbReference type="EMBL" id="JAEHOC010000124">
    <property type="protein sequence ID" value="KAG2422277.1"/>
    <property type="molecule type" value="Genomic_DNA"/>
</dbReference>
<dbReference type="Proteomes" id="UP000650467">
    <property type="component" value="Unassembled WGS sequence"/>
</dbReference>
<evidence type="ECO:0000313" key="1">
    <source>
        <dbReference type="EMBL" id="KAG2422277.1"/>
    </source>
</evidence>